<dbReference type="Pfam" id="PF00300">
    <property type="entry name" value="His_Phos_1"/>
    <property type="match status" value="1"/>
</dbReference>
<dbReference type="InterPro" id="IPR050275">
    <property type="entry name" value="PGM_Phosphatase"/>
</dbReference>
<dbReference type="CDD" id="cd07067">
    <property type="entry name" value="HP_PGM_like"/>
    <property type="match status" value="1"/>
</dbReference>
<gene>
    <name evidence="1" type="ORF">VSP0166_LOCUS5765</name>
    <name evidence="2" type="ORF">VSP0166_LOCUS5766</name>
</gene>
<proteinExistence type="predicted"/>
<name>A0A6U1TQA6_9EUKA</name>
<dbReference type="InterPro" id="IPR029033">
    <property type="entry name" value="His_PPase_superfam"/>
</dbReference>
<dbReference type="GO" id="GO:0016791">
    <property type="term" value="F:phosphatase activity"/>
    <property type="evidence" value="ECO:0007669"/>
    <property type="project" value="TreeGrafter"/>
</dbReference>
<dbReference type="SMART" id="SM00855">
    <property type="entry name" value="PGAM"/>
    <property type="match status" value="1"/>
</dbReference>
<dbReference type="Gene3D" id="3.40.50.1240">
    <property type="entry name" value="Phosphoglycerate mutase-like"/>
    <property type="match status" value="1"/>
</dbReference>
<sequence length="229" mass="27063">MPVFCVRHCESEFNQHRRLGTISDPERFVDCSLTKEGMRQAEQLRTKLNILLAADPLILVSPLTRALQTLELAIPSERLQELREGQKLQVFPLLREHLEEPCDIGSDPRKLKNEFPWCSFESLEPLWYLNEQQKQIINHSTPNEHQTYWPILASHLETEDQLLERVEKTKKHISTNIEQHHTILLFGHANFFHRFTGTKLFDPDTNEYDYFGQWLANGEIYELEWPRTE</sequence>
<organism evidence="1">
    <name type="scientific">Vannella robusta</name>
    <dbReference type="NCBI Taxonomy" id="1487602"/>
    <lineage>
        <taxon>Eukaryota</taxon>
        <taxon>Amoebozoa</taxon>
        <taxon>Discosea</taxon>
        <taxon>Flabellinia</taxon>
        <taxon>Vannellidae</taxon>
        <taxon>Vannella</taxon>
    </lineage>
</organism>
<evidence type="ECO:0008006" key="3">
    <source>
        <dbReference type="Google" id="ProtNLM"/>
    </source>
</evidence>
<dbReference type="InterPro" id="IPR013078">
    <property type="entry name" value="His_Pase_superF_clade-1"/>
</dbReference>
<dbReference type="SUPFAM" id="SSF53254">
    <property type="entry name" value="Phosphoglycerate mutase-like"/>
    <property type="match status" value="1"/>
</dbReference>
<evidence type="ECO:0000313" key="2">
    <source>
        <dbReference type="EMBL" id="CAE2212496.1"/>
    </source>
</evidence>
<dbReference type="EMBL" id="HBKP01008067">
    <property type="protein sequence ID" value="CAE2212496.1"/>
    <property type="molecule type" value="Transcribed_RNA"/>
</dbReference>
<dbReference type="PANTHER" id="PTHR48100:SF57">
    <property type="entry name" value="PHOSPHOGLYCERATE MUTASE"/>
    <property type="match status" value="1"/>
</dbReference>
<accession>A0A6U1TQA6</accession>
<dbReference type="GO" id="GO:0005737">
    <property type="term" value="C:cytoplasm"/>
    <property type="evidence" value="ECO:0007669"/>
    <property type="project" value="TreeGrafter"/>
</dbReference>
<dbReference type="AlphaFoldDB" id="A0A6U1TQA6"/>
<reference evidence="1" key="1">
    <citation type="submission" date="2021-01" db="EMBL/GenBank/DDBJ databases">
        <authorList>
            <person name="Corre E."/>
            <person name="Pelletier E."/>
            <person name="Niang G."/>
            <person name="Scheremetjew M."/>
            <person name="Finn R."/>
            <person name="Kale V."/>
            <person name="Holt S."/>
            <person name="Cochrane G."/>
            <person name="Meng A."/>
            <person name="Brown T."/>
            <person name="Cohen L."/>
        </authorList>
    </citation>
    <scope>NUCLEOTIDE SEQUENCE</scope>
    <source>
        <strain evidence="1">DIVA3 518/3/11/1/6</strain>
    </source>
</reference>
<protein>
    <recommendedName>
        <fullName evidence="3">Phosphoglycerate mutase</fullName>
    </recommendedName>
</protein>
<dbReference type="EMBL" id="HBKP01008066">
    <property type="protein sequence ID" value="CAE2212493.1"/>
    <property type="molecule type" value="Transcribed_RNA"/>
</dbReference>
<dbReference type="PANTHER" id="PTHR48100">
    <property type="entry name" value="BROAD-SPECIFICITY PHOSPHATASE YOR283W-RELATED"/>
    <property type="match status" value="1"/>
</dbReference>
<evidence type="ECO:0000313" key="1">
    <source>
        <dbReference type="EMBL" id="CAE2212493.1"/>
    </source>
</evidence>